<reference evidence="1 2" key="1">
    <citation type="submission" date="2013-11" db="EMBL/GenBank/DDBJ databases">
        <title>Genome sequencing of Stegodyphus mimosarum.</title>
        <authorList>
            <person name="Bechsgaard J."/>
        </authorList>
    </citation>
    <scope>NUCLEOTIDE SEQUENCE [LARGE SCALE GENOMIC DNA]</scope>
</reference>
<feature type="non-terminal residue" evidence="1">
    <location>
        <position position="92"/>
    </location>
</feature>
<organism evidence="1 2">
    <name type="scientific">Stegodyphus mimosarum</name>
    <name type="common">African social velvet spider</name>
    <dbReference type="NCBI Taxonomy" id="407821"/>
    <lineage>
        <taxon>Eukaryota</taxon>
        <taxon>Metazoa</taxon>
        <taxon>Ecdysozoa</taxon>
        <taxon>Arthropoda</taxon>
        <taxon>Chelicerata</taxon>
        <taxon>Arachnida</taxon>
        <taxon>Araneae</taxon>
        <taxon>Araneomorphae</taxon>
        <taxon>Entelegynae</taxon>
        <taxon>Eresoidea</taxon>
        <taxon>Eresidae</taxon>
        <taxon>Stegodyphus</taxon>
    </lineage>
</organism>
<sequence length="92" mass="10691">MSTFGKKRKAWNDIVLRYCVIWHSQSPRGYRLVRKLNLFSLPAPSTLRAYIGYSCGDLSLTSLIEQRLFQESKRLNPLQKFGSLILDEMPIK</sequence>
<dbReference type="OMA" id="YDHARTN"/>
<evidence type="ECO:0000313" key="1">
    <source>
        <dbReference type="EMBL" id="KFM80628.1"/>
    </source>
</evidence>
<dbReference type="Proteomes" id="UP000054359">
    <property type="component" value="Unassembled WGS sequence"/>
</dbReference>
<keyword evidence="2" id="KW-1185">Reference proteome</keyword>
<dbReference type="OrthoDB" id="8123506at2759"/>
<evidence type="ECO:0008006" key="3">
    <source>
        <dbReference type="Google" id="ProtNLM"/>
    </source>
</evidence>
<evidence type="ECO:0000313" key="2">
    <source>
        <dbReference type="Proteomes" id="UP000054359"/>
    </source>
</evidence>
<dbReference type="AlphaFoldDB" id="A0A087UTD9"/>
<proteinExistence type="predicted"/>
<protein>
    <recommendedName>
        <fullName evidence="3">PiggyBac transposable element-derived protein domain-containing protein</fullName>
    </recommendedName>
</protein>
<gene>
    <name evidence="1" type="ORF">X975_24851</name>
</gene>
<name>A0A087UTD9_STEMI</name>
<accession>A0A087UTD9</accession>
<dbReference type="EMBL" id="KK121511">
    <property type="protein sequence ID" value="KFM80628.1"/>
    <property type="molecule type" value="Genomic_DNA"/>
</dbReference>